<keyword evidence="3" id="KW-1185">Reference proteome</keyword>
<feature type="transmembrane region" description="Helical" evidence="1">
    <location>
        <begin position="45"/>
        <end position="67"/>
    </location>
</feature>
<proteinExistence type="predicted"/>
<evidence type="ECO:0000256" key="1">
    <source>
        <dbReference type="SAM" id="Phobius"/>
    </source>
</evidence>
<comment type="caution">
    <text evidence="2">The sequence shown here is derived from an EMBL/GenBank/DDBJ whole genome shotgun (WGS) entry which is preliminary data.</text>
</comment>
<dbReference type="InterPro" id="IPR032531">
    <property type="entry name" value="DUF4956"/>
</dbReference>
<keyword evidence="1" id="KW-0812">Transmembrane</keyword>
<dbReference type="EMBL" id="JAJNOR010000001">
    <property type="protein sequence ID" value="MCD2491293.1"/>
    <property type="molecule type" value="Genomic_DNA"/>
</dbReference>
<keyword evidence="1" id="KW-0472">Membrane</keyword>
<dbReference type="Pfam" id="PF16316">
    <property type="entry name" value="DUF4956"/>
    <property type="match status" value="1"/>
</dbReference>
<feature type="transmembrane region" description="Helical" evidence="1">
    <location>
        <begin position="98"/>
        <end position="131"/>
    </location>
</feature>
<dbReference type="RefSeq" id="WP_231061235.1">
    <property type="nucleotide sequence ID" value="NZ_JAJNOR010000001.1"/>
</dbReference>
<name>A0AAP2W6H0_9FIRM</name>
<keyword evidence="1" id="KW-1133">Transmembrane helix</keyword>
<evidence type="ECO:0000313" key="2">
    <source>
        <dbReference type="EMBL" id="MCD2491293.1"/>
    </source>
</evidence>
<dbReference type="AlphaFoldDB" id="A0AAP2W6H0"/>
<gene>
    <name evidence="2" type="ORF">LQE92_01455</name>
</gene>
<protein>
    <submittedName>
        <fullName evidence="2">DUF4956 domain-containing protein</fullName>
    </submittedName>
</protein>
<reference evidence="2 3" key="1">
    <citation type="submission" date="2021-11" db="EMBL/GenBank/DDBJ databases">
        <title>Lacrimispora sp. nov. NSJ-141 isolated from human feces.</title>
        <authorList>
            <person name="Abdugheni R."/>
        </authorList>
    </citation>
    <scope>NUCLEOTIDE SEQUENCE [LARGE SCALE GENOMIC DNA]</scope>
    <source>
        <strain evidence="2 3">NSJ-141</strain>
    </source>
</reference>
<evidence type="ECO:0000313" key="3">
    <source>
        <dbReference type="Proteomes" id="UP001299265"/>
    </source>
</evidence>
<dbReference type="Proteomes" id="UP001299265">
    <property type="component" value="Unassembled WGS sequence"/>
</dbReference>
<accession>A0AAP2W6H0</accession>
<organism evidence="2 3">
    <name type="scientific">Lientehia hominis</name>
    <dbReference type="NCBI Taxonomy" id="2897778"/>
    <lineage>
        <taxon>Bacteria</taxon>
        <taxon>Bacillati</taxon>
        <taxon>Bacillota</taxon>
        <taxon>Clostridia</taxon>
        <taxon>Lachnospirales</taxon>
        <taxon>Lachnospiraceae</taxon>
        <taxon>Lientehia</taxon>
    </lineage>
</organism>
<feature type="transmembrane region" description="Helical" evidence="1">
    <location>
        <begin position="20"/>
        <end position="38"/>
    </location>
</feature>
<sequence length="228" mass="25375">MNYIFSSVAGDSLTLSSTAAILACALLTGFFISCIYIFTHKESGYVPSFAITLIMLPAIIATIILLVGSNVARAFSLAGAFSLVRFRSAPGDPKDIAYVFFTVAVGLASGMGFLTYSLLFALVLCLAMVILEKSHFGVPKSETMTLKIAIPEDLNYEGLFDEILKEYTDSWKIRRVRTTEFGTLFELVYRIQMKQNISQKAFLDSIRCRNGNMNVTLVLNEYEDRIYE</sequence>